<dbReference type="EMBL" id="CM047742">
    <property type="protein sequence ID" value="KAJ0035767.1"/>
    <property type="molecule type" value="Genomic_DNA"/>
</dbReference>
<keyword evidence="2" id="KW-1185">Reference proteome</keyword>
<dbReference type="Proteomes" id="UP001163603">
    <property type="component" value="Chromosome 7"/>
</dbReference>
<protein>
    <submittedName>
        <fullName evidence="1">Uncharacterized protein</fullName>
    </submittedName>
</protein>
<evidence type="ECO:0000313" key="2">
    <source>
        <dbReference type="Proteomes" id="UP001163603"/>
    </source>
</evidence>
<organism evidence="1 2">
    <name type="scientific">Pistacia integerrima</name>
    <dbReference type="NCBI Taxonomy" id="434235"/>
    <lineage>
        <taxon>Eukaryota</taxon>
        <taxon>Viridiplantae</taxon>
        <taxon>Streptophyta</taxon>
        <taxon>Embryophyta</taxon>
        <taxon>Tracheophyta</taxon>
        <taxon>Spermatophyta</taxon>
        <taxon>Magnoliopsida</taxon>
        <taxon>eudicotyledons</taxon>
        <taxon>Gunneridae</taxon>
        <taxon>Pentapetalae</taxon>
        <taxon>rosids</taxon>
        <taxon>malvids</taxon>
        <taxon>Sapindales</taxon>
        <taxon>Anacardiaceae</taxon>
        <taxon>Pistacia</taxon>
    </lineage>
</organism>
<gene>
    <name evidence="1" type="ORF">Pint_26290</name>
</gene>
<sequence>MVDAVLLNMRFHGIITTCGMISQYNLSKSGVHNLMNIVFKRIQMKGFLVTDYFPEYAKFLEVVLPLIREGKIVYLEDIAEGLENAPAVLLGLFSGGNVGKQVVVVSRE</sequence>
<name>A0ACC0YI02_9ROSI</name>
<evidence type="ECO:0000313" key="1">
    <source>
        <dbReference type="EMBL" id="KAJ0035767.1"/>
    </source>
</evidence>
<accession>A0ACC0YI02</accession>
<proteinExistence type="predicted"/>
<comment type="caution">
    <text evidence="1">The sequence shown here is derived from an EMBL/GenBank/DDBJ whole genome shotgun (WGS) entry which is preliminary data.</text>
</comment>
<reference evidence="2" key="1">
    <citation type="journal article" date="2023" name="G3 (Bethesda)">
        <title>Genome assembly and association tests identify interacting loci associated with vigor, precocity, and sex in interspecific pistachio rootstocks.</title>
        <authorList>
            <person name="Palmer W."/>
            <person name="Jacygrad E."/>
            <person name="Sagayaradj S."/>
            <person name="Cavanaugh K."/>
            <person name="Han R."/>
            <person name="Bertier L."/>
            <person name="Beede B."/>
            <person name="Kafkas S."/>
            <person name="Golino D."/>
            <person name="Preece J."/>
            <person name="Michelmore R."/>
        </authorList>
    </citation>
    <scope>NUCLEOTIDE SEQUENCE [LARGE SCALE GENOMIC DNA]</scope>
</reference>